<proteinExistence type="predicted"/>
<organism evidence="8">
    <name type="scientific">Brassica napus</name>
    <name type="common">Rape</name>
    <dbReference type="NCBI Taxonomy" id="3708"/>
    <lineage>
        <taxon>Eukaryota</taxon>
        <taxon>Viridiplantae</taxon>
        <taxon>Streptophyta</taxon>
        <taxon>Embryophyta</taxon>
        <taxon>Tracheophyta</taxon>
        <taxon>Spermatophyta</taxon>
        <taxon>Magnoliopsida</taxon>
        <taxon>eudicotyledons</taxon>
        <taxon>Gunneridae</taxon>
        <taxon>Pentapetalae</taxon>
        <taxon>rosids</taxon>
        <taxon>malvids</taxon>
        <taxon>Brassicales</taxon>
        <taxon>Brassicaceae</taxon>
        <taxon>Brassiceae</taxon>
        <taxon>Brassica</taxon>
    </lineage>
</organism>
<reference evidence="8" key="1">
    <citation type="submission" date="2021-01" db="EMBL/GenBank/DDBJ databases">
        <authorList>
            <consortium name="Genoscope - CEA"/>
            <person name="William W."/>
        </authorList>
    </citation>
    <scope>NUCLEOTIDE SEQUENCE</scope>
</reference>
<dbReference type="EMBL" id="HG994371">
    <property type="protein sequence ID" value="CAF2000590.1"/>
    <property type="molecule type" value="Genomic_DNA"/>
</dbReference>
<sequence>MCEVALVLFPDKMSLGHMQIMTYVLPFSVDKMHIVRVHEDMNITSSTGPQTFNKPKSLFFVLFNFKNGGGGRCIFPASRRRPIVTFFYPPLPLTLPHQIAAKMAANTRNIYDNNGVGSEDTVYRYLCPVRKAGSIIGKGGEIAKQIRSETKANMRINEALPGCDERVVTIYSTSEETNCIGDDEEFACPAFDALLKVHNMVVAGEGDSYGYDEYSEKYTVAARMLVASDQIGCLIGKGGQVIQKLREETNAQIRVINDNLPLCALALSNDELLQIIGEPLAVREALYQVASLLYDNPSRFQHYFLSSSSSSLHQQQSGGMLMNPPLTSSHKNYSASRDVAEAREFSICFICPAENVGGVIGKGGSFINQIRQESGAVIKVNTSETDEDDDCIIFISSKEFFEDQSPTVDAALRLQMRCSEKVGKDSTDSAISTRVLVPSSRVGCLIGKGGAIISEMRGVTKANIRIVQGEDVPQIAREDEEMVQITGSLDAAIKALTQVMLRLRASVFDMDRGLVLLPTFFPYISQATETSSKPKQRKRENHSHGSMEIGRNEDYGNQMNSNSHRRNHVY</sequence>
<feature type="domain" description="K Homology" evidence="7">
    <location>
        <begin position="218"/>
        <end position="294"/>
    </location>
</feature>
<dbReference type="InterPro" id="IPR036612">
    <property type="entry name" value="KH_dom_type_1_sf"/>
</dbReference>
<dbReference type="PANTHER" id="PTHR10288">
    <property type="entry name" value="KH DOMAIN CONTAINING RNA BINDING PROTEIN"/>
    <property type="match status" value="1"/>
</dbReference>
<dbReference type="AlphaFoldDB" id="A0A816MBA6"/>
<evidence type="ECO:0000313" key="8">
    <source>
        <dbReference type="EMBL" id="CAF2000590.1"/>
    </source>
</evidence>
<accession>A0A816MBA6</accession>
<gene>
    <name evidence="8" type="ORF">DARMORV10_C07P33660.1</name>
</gene>
<feature type="compositionally biased region" description="Basic and acidic residues" evidence="6">
    <location>
        <begin position="542"/>
        <end position="554"/>
    </location>
</feature>
<evidence type="ECO:0000256" key="5">
    <source>
        <dbReference type="PROSITE-ProRule" id="PRU00117"/>
    </source>
</evidence>
<feature type="region of interest" description="Disordered" evidence="6">
    <location>
        <begin position="528"/>
        <end position="570"/>
    </location>
</feature>
<dbReference type="GO" id="GO:0005634">
    <property type="term" value="C:nucleus"/>
    <property type="evidence" value="ECO:0007669"/>
    <property type="project" value="UniProtKB-SubCell"/>
</dbReference>
<keyword evidence="4" id="KW-0539">Nucleus</keyword>
<name>A0A816MBA6_BRANA</name>
<evidence type="ECO:0000256" key="6">
    <source>
        <dbReference type="SAM" id="MobiDB-lite"/>
    </source>
</evidence>
<dbReference type="FunFam" id="3.30.310.210:FF:000002">
    <property type="entry name" value="KH domain-containing protein"/>
    <property type="match status" value="1"/>
</dbReference>
<dbReference type="PROSITE" id="PS50084">
    <property type="entry name" value="KH_TYPE_1"/>
    <property type="match status" value="4"/>
</dbReference>
<evidence type="ECO:0000256" key="2">
    <source>
        <dbReference type="ARBA" id="ARBA00022737"/>
    </source>
</evidence>
<keyword evidence="3 5" id="KW-0694">RNA-binding</keyword>
<feature type="domain" description="K Homology" evidence="7">
    <location>
        <begin position="343"/>
        <end position="417"/>
    </location>
</feature>
<comment type="subcellular location">
    <subcellularLocation>
        <location evidence="1">Nucleus</location>
    </subcellularLocation>
</comment>
<dbReference type="SMR" id="A0A816MBA6"/>
<dbReference type="CDD" id="cd22459">
    <property type="entry name" value="KH-I_PEPPER_rpt1_like"/>
    <property type="match status" value="1"/>
</dbReference>
<dbReference type="InterPro" id="IPR004088">
    <property type="entry name" value="KH_dom_type_1"/>
</dbReference>
<dbReference type="GO" id="GO:0003723">
    <property type="term" value="F:RNA binding"/>
    <property type="evidence" value="ECO:0007669"/>
    <property type="project" value="UniProtKB-UniRule"/>
</dbReference>
<keyword evidence="2" id="KW-0677">Repeat</keyword>
<protein>
    <submittedName>
        <fullName evidence="8">(rape) hypothetical protein</fullName>
    </submittedName>
</protein>
<evidence type="ECO:0000256" key="4">
    <source>
        <dbReference type="ARBA" id="ARBA00023242"/>
    </source>
</evidence>
<evidence type="ECO:0000259" key="7">
    <source>
        <dbReference type="SMART" id="SM00322"/>
    </source>
</evidence>
<dbReference type="SMART" id="SM00322">
    <property type="entry name" value="KH"/>
    <property type="match status" value="4"/>
</dbReference>
<dbReference type="Proteomes" id="UP001295469">
    <property type="component" value="Chromosome C07"/>
</dbReference>
<dbReference type="SUPFAM" id="SSF54791">
    <property type="entry name" value="Eukaryotic type KH-domain (KH-domain type I)"/>
    <property type="match status" value="4"/>
</dbReference>
<evidence type="ECO:0000256" key="1">
    <source>
        <dbReference type="ARBA" id="ARBA00004123"/>
    </source>
</evidence>
<dbReference type="InterPro" id="IPR004087">
    <property type="entry name" value="KH_dom"/>
</dbReference>
<dbReference type="Gene3D" id="3.30.310.210">
    <property type="match status" value="2"/>
</dbReference>
<feature type="domain" description="K Homology" evidence="7">
    <location>
        <begin position="429"/>
        <end position="504"/>
    </location>
</feature>
<dbReference type="CDD" id="cd22460">
    <property type="entry name" value="KH-I_PEPPER_rpt2_like"/>
    <property type="match status" value="2"/>
</dbReference>
<evidence type="ECO:0000256" key="3">
    <source>
        <dbReference type="ARBA" id="ARBA00022884"/>
    </source>
</evidence>
<dbReference type="GO" id="GO:0009911">
    <property type="term" value="P:positive regulation of flower development"/>
    <property type="evidence" value="ECO:0007669"/>
    <property type="project" value="UniProtKB-ARBA"/>
</dbReference>
<feature type="domain" description="K Homology" evidence="7">
    <location>
        <begin position="119"/>
        <end position="192"/>
    </location>
</feature>
<dbReference type="Pfam" id="PF00013">
    <property type="entry name" value="KH_1"/>
    <property type="match status" value="4"/>
</dbReference>